<name>A0A1J5QTX1_9ZZZZ</name>
<dbReference type="Gene3D" id="3.90.550.10">
    <property type="entry name" value="Spore Coat Polysaccharide Biosynthesis Protein SpsA, Chain A"/>
    <property type="match status" value="1"/>
</dbReference>
<dbReference type="EC" id="2.4.1.60" evidence="2"/>
<proteinExistence type="predicted"/>
<protein>
    <submittedName>
        <fullName evidence="2">Abequosyltransferase RfbV</fullName>
        <ecNumber evidence="2">2.4.1.60</ecNumber>
    </submittedName>
</protein>
<evidence type="ECO:0000313" key="2">
    <source>
        <dbReference type="EMBL" id="OIQ87097.1"/>
    </source>
</evidence>
<dbReference type="SUPFAM" id="SSF53448">
    <property type="entry name" value="Nucleotide-diphospho-sugar transferases"/>
    <property type="match status" value="1"/>
</dbReference>
<gene>
    <name evidence="2" type="primary">rfbV_7</name>
    <name evidence="2" type="ORF">GALL_310530</name>
</gene>
<keyword evidence="2" id="KW-0328">Glycosyltransferase</keyword>
<feature type="domain" description="Glycosyltransferase 2-like" evidence="1">
    <location>
        <begin position="6"/>
        <end position="139"/>
    </location>
</feature>
<evidence type="ECO:0000259" key="1">
    <source>
        <dbReference type="Pfam" id="PF00535"/>
    </source>
</evidence>
<sequence length="348" mass="39464">MRPKISVCIPAYNRAEVLPDLLDSILAQDFDNFEIVICEDCSPQREQIAAVVGRYNMTRPGLIQYFENTDNLGYDGNLRNLINKSRGEYCLFMGNDDLMCAGALAAVADAVEAYPDVGVVLRSYAAFDDTPDKINQEFRYFDMEAFFPAGAETISTIYRRSVVISGMVVHRDSALKYATDRFDGSLLYQLYLVASILCDKNAVFLPKILALYRNGGIPDFGNSEKERGKFVPTAQTPASSLHFMQGMLDIAEFVEHARQVRIYRAILRDIGNYSYPILAIQSGKPLGVFVRYCWGLARLGFWKNKMFYLYFIALLLLGSRRVEWILRRIKKWLGHTPVIGNVYRGKPS</sequence>
<dbReference type="AlphaFoldDB" id="A0A1J5QTX1"/>
<accession>A0A1J5QTX1</accession>
<dbReference type="CDD" id="cd00761">
    <property type="entry name" value="Glyco_tranf_GTA_type"/>
    <property type="match status" value="1"/>
</dbReference>
<dbReference type="Pfam" id="PF00535">
    <property type="entry name" value="Glycos_transf_2"/>
    <property type="match status" value="1"/>
</dbReference>
<reference evidence="2" key="1">
    <citation type="submission" date="2016-10" db="EMBL/GenBank/DDBJ databases">
        <title>Sequence of Gallionella enrichment culture.</title>
        <authorList>
            <person name="Poehlein A."/>
            <person name="Muehling M."/>
            <person name="Daniel R."/>
        </authorList>
    </citation>
    <scope>NUCLEOTIDE SEQUENCE</scope>
</reference>
<organism evidence="2">
    <name type="scientific">mine drainage metagenome</name>
    <dbReference type="NCBI Taxonomy" id="410659"/>
    <lineage>
        <taxon>unclassified sequences</taxon>
        <taxon>metagenomes</taxon>
        <taxon>ecological metagenomes</taxon>
    </lineage>
</organism>
<dbReference type="PANTHER" id="PTHR22916:SF3">
    <property type="entry name" value="UDP-GLCNAC:BETAGAL BETA-1,3-N-ACETYLGLUCOSAMINYLTRANSFERASE-LIKE PROTEIN 1"/>
    <property type="match status" value="1"/>
</dbReference>
<dbReference type="InterPro" id="IPR001173">
    <property type="entry name" value="Glyco_trans_2-like"/>
</dbReference>
<dbReference type="InterPro" id="IPR029044">
    <property type="entry name" value="Nucleotide-diphossugar_trans"/>
</dbReference>
<dbReference type="GO" id="GO:0047600">
    <property type="term" value="F:abequosyltransferase activity"/>
    <property type="evidence" value="ECO:0007669"/>
    <property type="project" value="UniProtKB-EC"/>
</dbReference>
<keyword evidence="2" id="KW-0808">Transferase</keyword>
<dbReference type="EMBL" id="MLJW01000441">
    <property type="protein sequence ID" value="OIQ87097.1"/>
    <property type="molecule type" value="Genomic_DNA"/>
</dbReference>
<comment type="caution">
    <text evidence="2">The sequence shown here is derived from an EMBL/GenBank/DDBJ whole genome shotgun (WGS) entry which is preliminary data.</text>
</comment>
<dbReference type="PANTHER" id="PTHR22916">
    <property type="entry name" value="GLYCOSYLTRANSFERASE"/>
    <property type="match status" value="1"/>
</dbReference>